<organism evidence="2 3">
    <name type="scientific">Portunus trituberculatus</name>
    <name type="common">Swimming crab</name>
    <name type="synonym">Neptunus trituberculatus</name>
    <dbReference type="NCBI Taxonomy" id="210409"/>
    <lineage>
        <taxon>Eukaryota</taxon>
        <taxon>Metazoa</taxon>
        <taxon>Ecdysozoa</taxon>
        <taxon>Arthropoda</taxon>
        <taxon>Crustacea</taxon>
        <taxon>Multicrustacea</taxon>
        <taxon>Malacostraca</taxon>
        <taxon>Eumalacostraca</taxon>
        <taxon>Eucarida</taxon>
        <taxon>Decapoda</taxon>
        <taxon>Pleocyemata</taxon>
        <taxon>Brachyura</taxon>
        <taxon>Eubrachyura</taxon>
        <taxon>Portunoidea</taxon>
        <taxon>Portunidae</taxon>
        <taxon>Portuninae</taxon>
        <taxon>Portunus</taxon>
    </lineage>
</organism>
<gene>
    <name evidence="2" type="ORF">E2C01_058125</name>
</gene>
<evidence type="ECO:0000256" key="1">
    <source>
        <dbReference type="SAM" id="MobiDB-lite"/>
    </source>
</evidence>
<accession>A0A5B7H2W7</accession>
<reference evidence="2 3" key="1">
    <citation type="submission" date="2019-05" db="EMBL/GenBank/DDBJ databases">
        <title>Another draft genome of Portunus trituberculatus and its Hox gene families provides insights of decapod evolution.</title>
        <authorList>
            <person name="Jeong J.-H."/>
            <person name="Song I."/>
            <person name="Kim S."/>
            <person name="Choi T."/>
            <person name="Kim D."/>
            <person name="Ryu S."/>
            <person name="Kim W."/>
        </authorList>
    </citation>
    <scope>NUCLEOTIDE SEQUENCE [LARGE SCALE GENOMIC DNA]</scope>
    <source>
        <tissue evidence="2">Muscle</tissue>
    </source>
</reference>
<comment type="caution">
    <text evidence="2">The sequence shown here is derived from an EMBL/GenBank/DDBJ whole genome shotgun (WGS) entry which is preliminary data.</text>
</comment>
<proteinExistence type="predicted"/>
<name>A0A5B7H2W7_PORTR</name>
<evidence type="ECO:0000313" key="3">
    <source>
        <dbReference type="Proteomes" id="UP000324222"/>
    </source>
</evidence>
<keyword evidence="3" id="KW-1185">Reference proteome</keyword>
<feature type="region of interest" description="Disordered" evidence="1">
    <location>
        <begin position="1"/>
        <end position="34"/>
    </location>
</feature>
<protein>
    <submittedName>
        <fullName evidence="2">Uncharacterized protein</fullName>
    </submittedName>
</protein>
<feature type="compositionally biased region" description="Basic and acidic residues" evidence="1">
    <location>
        <begin position="1"/>
        <end position="10"/>
    </location>
</feature>
<evidence type="ECO:0000313" key="2">
    <source>
        <dbReference type="EMBL" id="MPC64015.1"/>
    </source>
</evidence>
<dbReference type="EMBL" id="VSRR010021540">
    <property type="protein sequence ID" value="MPC64015.1"/>
    <property type="molecule type" value="Genomic_DNA"/>
</dbReference>
<dbReference type="Proteomes" id="UP000324222">
    <property type="component" value="Unassembled WGS sequence"/>
</dbReference>
<dbReference type="AlphaFoldDB" id="A0A5B7H2W7"/>
<sequence length="91" mass="10315">MWRRGSDHFTRSAGKGCGRGEVTPHLPPPPPATPSRCSHLSITRLFCFITFTCSHRHHHCRRHHRCYRHALEKPGEGLCTDTPSPESGLDF</sequence>